<reference evidence="1 2" key="1">
    <citation type="submission" date="2017-06" db="EMBL/GenBank/DDBJ databases">
        <title>Ant-infecting Ophiocordyceps genomes reveal a high diversity of potential behavioral manipulation genes and a possible major role for enterotoxins.</title>
        <authorList>
            <person name="De Bekker C."/>
            <person name="Evans H.C."/>
            <person name="Brachmann A."/>
            <person name="Hughes D.P."/>
        </authorList>
    </citation>
    <scope>NUCLEOTIDE SEQUENCE [LARGE SCALE GENOMIC DNA]</scope>
    <source>
        <strain evidence="1 2">Map16</strain>
    </source>
</reference>
<evidence type="ECO:0000313" key="1">
    <source>
        <dbReference type="EMBL" id="PHH79179.1"/>
    </source>
</evidence>
<sequence length="131" mass="14623">MDEGGCESRPLTTIWNTTHSSRFLYNDDQRKNVTTGDDGGIARLAQVGLPRPWLVMVVVVVVVVFDKMTSDETRPMSVDFLKQERLDLDGGLIDDALEQLRHVSWIRRRFQSPASIHIDCPLPPSGTCGAV</sequence>
<accession>A0A2C5XU20</accession>
<evidence type="ECO:0000313" key="2">
    <source>
        <dbReference type="Proteomes" id="UP000226431"/>
    </source>
</evidence>
<dbReference type="AlphaFoldDB" id="A0A2C5XU20"/>
<dbReference type="Proteomes" id="UP000226431">
    <property type="component" value="Unassembled WGS sequence"/>
</dbReference>
<dbReference type="EMBL" id="NJES01000054">
    <property type="protein sequence ID" value="PHH79179.1"/>
    <property type="molecule type" value="Genomic_DNA"/>
</dbReference>
<comment type="caution">
    <text evidence="1">The sequence shown here is derived from an EMBL/GenBank/DDBJ whole genome shotgun (WGS) entry which is preliminary data.</text>
</comment>
<proteinExistence type="predicted"/>
<name>A0A2C5XU20_9HYPO</name>
<keyword evidence="2" id="KW-1185">Reference proteome</keyword>
<gene>
    <name evidence="1" type="ORF">CDD80_5453</name>
</gene>
<protein>
    <submittedName>
        <fullName evidence="1">Uncharacterized protein</fullName>
    </submittedName>
</protein>
<organism evidence="1 2">
    <name type="scientific">Ophiocordyceps camponoti-rufipedis</name>
    <dbReference type="NCBI Taxonomy" id="2004952"/>
    <lineage>
        <taxon>Eukaryota</taxon>
        <taxon>Fungi</taxon>
        <taxon>Dikarya</taxon>
        <taxon>Ascomycota</taxon>
        <taxon>Pezizomycotina</taxon>
        <taxon>Sordariomycetes</taxon>
        <taxon>Hypocreomycetidae</taxon>
        <taxon>Hypocreales</taxon>
        <taxon>Ophiocordycipitaceae</taxon>
        <taxon>Ophiocordyceps</taxon>
    </lineage>
</organism>